<dbReference type="PANTHER" id="PTHR46641">
    <property type="entry name" value="FMRFAMIDE RECEPTOR-RELATED"/>
    <property type="match status" value="1"/>
</dbReference>
<dbReference type="InterPro" id="IPR000276">
    <property type="entry name" value="GPCR_Rhodpsn"/>
</dbReference>
<evidence type="ECO:0000256" key="5">
    <source>
        <dbReference type="SAM" id="MobiDB-lite"/>
    </source>
</evidence>
<feature type="transmembrane region" description="Helical" evidence="6">
    <location>
        <begin position="123"/>
        <end position="145"/>
    </location>
</feature>
<dbReference type="GO" id="GO:0016020">
    <property type="term" value="C:membrane"/>
    <property type="evidence" value="ECO:0007669"/>
    <property type="project" value="UniProtKB-SubCell"/>
</dbReference>
<name>A0AAV4CXB2_9GAST</name>
<dbReference type="InterPro" id="IPR052954">
    <property type="entry name" value="GPCR-Ligand_Int"/>
</dbReference>
<evidence type="ECO:0000256" key="4">
    <source>
        <dbReference type="ARBA" id="ARBA00023136"/>
    </source>
</evidence>
<feature type="transmembrane region" description="Helical" evidence="6">
    <location>
        <begin position="166"/>
        <end position="190"/>
    </location>
</feature>
<dbReference type="Pfam" id="PF00001">
    <property type="entry name" value="7tm_1"/>
    <property type="match status" value="1"/>
</dbReference>
<evidence type="ECO:0000259" key="7">
    <source>
        <dbReference type="PROSITE" id="PS50262"/>
    </source>
</evidence>
<feature type="domain" description="G-protein coupled receptors family 1 profile" evidence="7">
    <location>
        <begin position="52"/>
        <end position="362"/>
    </location>
</feature>
<evidence type="ECO:0000256" key="1">
    <source>
        <dbReference type="ARBA" id="ARBA00004370"/>
    </source>
</evidence>
<proteinExistence type="predicted"/>
<evidence type="ECO:0000256" key="2">
    <source>
        <dbReference type="ARBA" id="ARBA00022692"/>
    </source>
</evidence>
<keyword evidence="8" id="KW-0675">Receptor</keyword>
<comment type="caution">
    <text evidence="8">The sequence shown here is derived from an EMBL/GenBank/DDBJ whole genome shotgun (WGS) entry which is preliminary data.</text>
</comment>
<organism evidence="8 9">
    <name type="scientific">Plakobranchus ocellatus</name>
    <dbReference type="NCBI Taxonomy" id="259542"/>
    <lineage>
        <taxon>Eukaryota</taxon>
        <taxon>Metazoa</taxon>
        <taxon>Spiralia</taxon>
        <taxon>Lophotrochozoa</taxon>
        <taxon>Mollusca</taxon>
        <taxon>Gastropoda</taxon>
        <taxon>Heterobranchia</taxon>
        <taxon>Euthyneura</taxon>
        <taxon>Panpulmonata</taxon>
        <taxon>Sacoglossa</taxon>
        <taxon>Placobranchoidea</taxon>
        <taxon>Plakobranchidae</taxon>
        <taxon>Plakobranchus</taxon>
    </lineage>
</organism>
<dbReference type="SUPFAM" id="SSF81321">
    <property type="entry name" value="Family A G protein-coupled receptor-like"/>
    <property type="match status" value="1"/>
</dbReference>
<feature type="compositionally biased region" description="Basic and acidic residues" evidence="5">
    <location>
        <begin position="269"/>
        <end position="281"/>
    </location>
</feature>
<accession>A0AAV4CXB2</accession>
<keyword evidence="4 6" id="KW-0472">Membrane</keyword>
<evidence type="ECO:0000313" key="9">
    <source>
        <dbReference type="Proteomes" id="UP000735302"/>
    </source>
</evidence>
<dbReference type="EMBL" id="BLXT01007055">
    <property type="protein sequence ID" value="GFO36410.1"/>
    <property type="molecule type" value="Genomic_DNA"/>
</dbReference>
<protein>
    <submittedName>
        <fullName evidence="8">Chemosensory receptor c</fullName>
    </submittedName>
</protein>
<keyword evidence="3 6" id="KW-1133">Transmembrane helix</keyword>
<dbReference type="PROSITE" id="PS50262">
    <property type="entry name" value="G_PROTEIN_RECEP_F1_2"/>
    <property type="match status" value="1"/>
</dbReference>
<sequence>MAYNENQTTPRSTEVGQLQPVLAGLLPFGTFIVMAQSAACANCLVSLFGIATNTLNLKTFVAMGGVFTDGVALTFFTLSISDLGFCVWSLCWSGSSLCFVLEKRFVASQLPYYFPVDPRAMGFYSYIMMVIFGTTTTLITVYLAVMRCLCVVHPLAFRGSLSPRKAGVLFALFLAFSVATRIPIISSIGIRATFDLRWNVTRPGLWSQPNKEQVKDGIRSGVDVPLPIVAEVILTVCIIVMTNALRASTQFRNQSTTSSIQTSGQAHTGHSELTRQEDDQSSKNGRAKSKGLSPKDARVVKQLVILSLLFIVCNIPKLARTLADALEPEFMLGRRYENFYEMSNQIHVLAETFNSTLNFFNTKFRLQIIPHKVCGGQRV</sequence>
<reference evidence="8 9" key="1">
    <citation type="journal article" date="2021" name="Elife">
        <title>Chloroplast acquisition without the gene transfer in kleptoplastic sea slugs, Plakobranchus ocellatus.</title>
        <authorList>
            <person name="Maeda T."/>
            <person name="Takahashi S."/>
            <person name="Yoshida T."/>
            <person name="Shimamura S."/>
            <person name="Takaki Y."/>
            <person name="Nagai Y."/>
            <person name="Toyoda A."/>
            <person name="Suzuki Y."/>
            <person name="Arimoto A."/>
            <person name="Ishii H."/>
            <person name="Satoh N."/>
            <person name="Nishiyama T."/>
            <person name="Hasebe M."/>
            <person name="Maruyama T."/>
            <person name="Minagawa J."/>
            <person name="Obokata J."/>
            <person name="Shigenobu S."/>
        </authorList>
    </citation>
    <scope>NUCLEOTIDE SEQUENCE [LARGE SCALE GENOMIC DNA]</scope>
</reference>
<dbReference type="GO" id="GO:0004930">
    <property type="term" value="F:G protein-coupled receptor activity"/>
    <property type="evidence" value="ECO:0007669"/>
    <property type="project" value="InterPro"/>
</dbReference>
<comment type="subcellular location">
    <subcellularLocation>
        <location evidence="1">Membrane</location>
    </subcellularLocation>
</comment>
<dbReference type="PANTHER" id="PTHR46641:SF18">
    <property type="entry name" value="G-PROTEIN COUPLED RECEPTORS FAMILY 1 PROFILE DOMAIN-CONTAINING PROTEIN"/>
    <property type="match status" value="1"/>
</dbReference>
<evidence type="ECO:0000313" key="8">
    <source>
        <dbReference type="EMBL" id="GFO36410.1"/>
    </source>
</evidence>
<evidence type="ECO:0000256" key="3">
    <source>
        <dbReference type="ARBA" id="ARBA00022989"/>
    </source>
</evidence>
<dbReference type="AlphaFoldDB" id="A0AAV4CXB2"/>
<dbReference type="InterPro" id="IPR017452">
    <property type="entry name" value="GPCR_Rhodpsn_7TM"/>
</dbReference>
<feature type="transmembrane region" description="Helical" evidence="6">
    <location>
        <begin position="224"/>
        <end position="245"/>
    </location>
</feature>
<gene>
    <name evidence="8" type="ORF">PoB_006291500</name>
</gene>
<keyword evidence="9" id="KW-1185">Reference proteome</keyword>
<dbReference type="Gene3D" id="1.20.1070.10">
    <property type="entry name" value="Rhodopsin 7-helix transmembrane proteins"/>
    <property type="match status" value="1"/>
</dbReference>
<feature type="compositionally biased region" description="Low complexity" evidence="5">
    <location>
        <begin position="256"/>
        <end position="265"/>
    </location>
</feature>
<feature type="region of interest" description="Disordered" evidence="5">
    <location>
        <begin position="256"/>
        <end position="293"/>
    </location>
</feature>
<keyword evidence="2 6" id="KW-0812">Transmembrane</keyword>
<dbReference type="Proteomes" id="UP000735302">
    <property type="component" value="Unassembled WGS sequence"/>
</dbReference>
<feature type="transmembrane region" description="Helical" evidence="6">
    <location>
        <begin position="20"/>
        <end position="48"/>
    </location>
</feature>
<evidence type="ECO:0000256" key="6">
    <source>
        <dbReference type="SAM" id="Phobius"/>
    </source>
</evidence>